<organism evidence="5 6">
    <name type="scientific">Brachionus plicatilis</name>
    <name type="common">Marine rotifer</name>
    <name type="synonym">Brachionus muelleri</name>
    <dbReference type="NCBI Taxonomy" id="10195"/>
    <lineage>
        <taxon>Eukaryota</taxon>
        <taxon>Metazoa</taxon>
        <taxon>Spiralia</taxon>
        <taxon>Gnathifera</taxon>
        <taxon>Rotifera</taxon>
        <taxon>Eurotatoria</taxon>
        <taxon>Monogononta</taxon>
        <taxon>Pseudotrocha</taxon>
        <taxon>Ploima</taxon>
        <taxon>Brachionidae</taxon>
        <taxon>Brachionus</taxon>
    </lineage>
</organism>
<accession>A0A3M7PKC9</accession>
<keyword evidence="2 4" id="KW-0819">tRNA processing</keyword>
<evidence type="ECO:0000313" key="6">
    <source>
        <dbReference type="Proteomes" id="UP000276133"/>
    </source>
</evidence>
<dbReference type="PANTHER" id="PTHR15314:SF1">
    <property type="entry name" value="RIBONUCLEASE P PROTEIN SUBUNIT P20"/>
    <property type="match status" value="1"/>
</dbReference>
<dbReference type="STRING" id="10195.A0A3M7PKC9"/>
<keyword evidence="3 4" id="KW-0539">Nucleus</keyword>
<dbReference type="PANTHER" id="PTHR15314">
    <property type="entry name" value="RIBONUCLEASE P PROTEIN SUBUNIT P20"/>
    <property type="match status" value="1"/>
</dbReference>
<dbReference type="GO" id="GO:0006364">
    <property type="term" value="P:rRNA processing"/>
    <property type="evidence" value="ECO:0007669"/>
    <property type="project" value="UniProtKB-KW"/>
</dbReference>
<dbReference type="InterPro" id="IPR014612">
    <property type="entry name" value="Pop7/Rpp20"/>
</dbReference>
<comment type="subcellular location">
    <subcellularLocation>
        <location evidence="1 4">Nucleus</location>
        <location evidence="1 4">Nucleolus</location>
    </subcellularLocation>
</comment>
<dbReference type="AlphaFoldDB" id="A0A3M7PKC9"/>
<proteinExistence type="inferred from homology"/>
<comment type="caution">
    <text evidence="5">The sequence shown here is derived from an EMBL/GenBank/DDBJ whole genome shotgun (WGS) entry which is preliminary data.</text>
</comment>
<dbReference type="Pfam" id="PF12328">
    <property type="entry name" value="Rpp20"/>
    <property type="match status" value="1"/>
</dbReference>
<dbReference type="EMBL" id="REGN01010154">
    <property type="protein sequence ID" value="RMZ99576.1"/>
    <property type="molecule type" value="Genomic_DNA"/>
</dbReference>
<dbReference type="OrthoDB" id="416729at2759"/>
<dbReference type="Proteomes" id="UP000276133">
    <property type="component" value="Unassembled WGS sequence"/>
</dbReference>
<sequence length="143" mass="16592">MNESESVETKTGEQRDEEKTVLHLDNEEYKIIKKLPKRFPSSLNDIYVTNKTDFKAQYERCKYLLYSKIDKSEPNEIVLHAMGSAINRAINLALRLQKDKNSKINCLTSTILLEDDLYPLVDYLDISSQNRHISAVHVKIKSF</sequence>
<evidence type="ECO:0000256" key="4">
    <source>
        <dbReference type="PIRNR" id="PIRNR036572"/>
    </source>
</evidence>
<dbReference type="GO" id="GO:0000172">
    <property type="term" value="C:ribonuclease MRP complex"/>
    <property type="evidence" value="ECO:0007669"/>
    <property type="project" value="InterPro"/>
</dbReference>
<keyword evidence="6" id="KW-1185">Reference proteome</keyword>
<dbReference type="GO" id="GO:0003676">
    <property type="term" value="F:nucleic acid binding"/>
    <property type="evidence" value="ECO:0007669"/>
    <property type="project" value="InterPro"/>
</dbReference>
<protein>
    <recommendedName>
        <fullName evidence="4">Ribonuclease P protein subunit p20</fullName>
        <shortName evidence="4">RNaseP protein p20</shortName>
    </recommendedName>
</protein>
<comment type="similarity">
    <text evidence="4">Belongs to the histone-like Alba family.</text>
</comment>
<dbReference type="InterPro" id="IPR036882">
    <property type="entry name" value="Alba-like_dom_sf"/>
</dbReference>
<evidence type="ECO:0000256" key="2">
    <source>
        <dbReference type="ARBA" id="ARBA00022694"/>
    </source>
</evidence>
<dbReference type="GO" id="GO:0001682">
    <property type="term" value="P:tRNA 5'-leader removal"/>
    <property type="evidence" value="ECO:0007669"/>
    <property type="project" value="InterPro"/>
</dbReference>
<dbReference type="GO" id="GO:0004526">
    <property type="term" value="F:ribonuclease P activity"/>
    <property type="evidence" value="ECO:0007669"/>
    <property type="project" value="UniProtKB-UniRule"/>
</dbReference>
<evidence type="ECO:0000256" key="3">
    <source>
        <dbReference type="ARBA" id="ARBA00023242"/>
    </source>
</evidence>
<name>A0A3M7PKC9_BRAPC</name>
<reference evidence="5 6" key="1">
    <citation type="journal article" date="2018" name="Sci. Rep.">
        <title>Genomic signatures of local adaptation to the degree of environmental predictability in rotifers.</title>
        <authorList>
            <person name="Franch-Gras L."/>
            <person name="Hahn C."/>
            <person name="Garcia-Roger E.M."/>
            <person name="Carmona M.J."/>
            <person name="Serra M."/>
            <person name="Gomez A."/>
        </authorList>
    </citation>
    <scope>NUCLEOTIDE SEQUENCE [LARGE SCALE GENOMIC DNA]</scope>
    <source>
        <strain evidence="5">HYR1</strain>
    </source>
</reference>
<keyword evidence="4" id="KW-0698">rRNA processing</keyword>
<gene>
    <name evidence="5" type="ORF">BpHYR1_029070</name>
</gene>
<evidence type="ECO:0000256" key="1">
    <source>
        <dbReference type="ARBA" id="ARBA00004604"/>
    </source>
</evidence>
<evidence type="ECO:0000313" key="5">
    <source>
        <dbReference type="EMBL" id="RMZ99576.1"/>
    </source>
</evidence>
<dbReference type="PIRSF" id="PIRSF036572">
    <property type="entry name" value="RPP20"/>
    <property type="match status" value="1"/>
</dbReference>
<dbReference type="SUPFAM" id="SSF82704">
    <property type="entry name" value="AlbA-like"/>
    <property type="match status" value="1"/>
</dbReference>
<dbReference type="Gene3D" id="3.30.110.20">
    <property type="entry name" value="Alba-like domain"/>
    <property type="match status" value="1"/>
</dbReference>
<comment type="function">
    <text evidence="4">Component of ribonuclease P, a ribonucleoprotein complex that generates mature tRNA molecules by cleaving their 5'-ends. Also a component of the MRP ribonuclease complex, which cleaves pre-rRNA sequences.</text>
</comment>
<dbReference type="GO" id="GO:0005655">
    <property type="term" value="C:nucleolar ribonuclease P complex"/>
    <property type="evidence" value="ECO:0007669"/>
    <property type="project" value="InterPro"/>
</dbReference>
<keyword evidence="5" id="KW-0378">Hydrolase</keyword>